<comment type="similarity">
    <text evidence="2">Belongs to the AB hydrolase superfamily. LDAH family.</text>
</comment>
<comment type="subcellular location">
    <subcellularLocation>
        <location evidence="1">Lipid droplet</location>
    </subcellularLocation>
</comment>
<keyword evidence="4 5" id="KW-0378">Hydrolase</keyword>
<accession>A0A5C3LF81</accession>
<dbReference type="Pfam" id="PF10230">
    <property type="entry name" value="LIDHydrolase"/>
    <property type="match status" value="1"/>
</dbReference>
<evidence type="ECO:0000256" key="4">
    <source>
        <dbReference type="ARBA" id="ARBA00022801"/>
    </source>
</evidence>
<dbReference type="EMBL" id="ML210146">
    <property type="protein sequence ID" value="TFK30823.1"/>
    <property type="molecule type" value="Genomic_DNA"/>
</dbReference>
<evidence type="ECO:0000256" key="2">
    <source>
        <dbReference type="ARBA" id="ARBA00008300"/>
    </source>
</evidence>
<dbReference type="PANTHER" id="PTHR13390:SF0">
    <property type="entry name" value="LIPID DROPLET-ASSOCIATED HYDROLASE"/>
    <property type="match status" value="1"/>
</dbReference>
<gene>
    <name evidence="5" type="ORF">FA15DRAFT_662882</name>
</gene>
<dbReference type="InterPro" id="IPR029058">
    <property type="entry name" value="AB_hydrolase_fold"/>
</dbReference>
<organism evidence="5 6">
    <name type="scientific">Coprinopsis marcescibilis</name>
    <name type="common">Agaric fungus</name>
    <name type="synonym">Psathyrella marcescibilis</name>
    <dbReference type="NCBI Taxonomy" id="230819"/>
    <lineage>
        <taxon>Eukaryota</taxon>
        <taxon>Fungi</taxon>
        <taxon>Dikarya</taxon>
        <taxon>Basidiomycota</taxon>
        <taxon>Agaricomycotina</taxon>
        <taxon>Agaricomycetes</taxon>
        <taxon>Agaricomycetidae</taxon>
        <taxon>Agaricales</taxon>
        <taxon>Agaricineae</taxon>
        <taxon>Psathyrellaceae</taxon>
        <taxon>Coprinopsis</taxon>
    </lineage>
</organism>
<dbReference type="GO" id="GO:0005811">
    <property type="term" value="C:lipid droplet"/>
    <property type="evidence" value="ECO:0007669"/>
    <property type="project" value="UniProtKB-SubCell"/>
</dbReference>
<sequence>MLPPFLSPASTPIKHDNSLVSNAVFHHKPPLGPVHAHWWAPKDTNSPPKTVVLFIPGNPGLIEFYTPFLDALHHNGGANLGILAHGHIDHAPSVGGSVSAEHSLTSQVQNAVEAFDAIASTYGNGTKVVLIGHSVGSWICLQIVKQREIQVSGAFLLFPTVSHIATTPNGKILSCLFNPIPRWIISHLGYLGRMIPTSILGCIFSSWPTNQVAVLQDLVGSPRAIEAALRMAHDEMETIKDLDLALLESSRDKLRFYYALRDDWVGGERERLLANLHPSNVSVKVVHDEHGIPHAFCINHGDVLAKQCLQWLKEFEGRTLNN</sequence>
<keyword evidence="6" id="KW-1185">Reference proteome</keyword>
<reference evidence="5 6" key="1">
    <citation type="journal article" date="2019" name="Nat. Ecol. Evol.">
        <title>Megaphylogeny resolves global patterns of mushroom evolution.</title>
        <authorList>
            <person name="Varga T."/>
            <person name="Krizsan K."/>
            <person name="Foldi C."/>
            <person name="Dima B."/>
            <person name="Sanchez-Garcia M."/>
            <person name="Sanchez-Ramirez S."/>
            <person name="Szollosi G.J."/>
            <person name="Szarkandi J.G."/>
            <person name="Papp V."/>
            <person name="Albert L."/>
            <person name="Andreopoulos W."/>
            <person name="Angelini C."/>
            <person name="Antonin V."/>
            <person name="Barry K.W."/>
            <person name="Bougher N.L."/>
            <person name="Buchanan P."/>
            <person name="Buyck B."/>
            <person name="Bense V."/>
            <person name="Catcheside P."/>
            <person name="Chovatia M."/>
            <person name="Cooper J."/>
            <person name="Damon W."/>
            <person name="Desjardin D."/>
            <person name="Finy P."/>
            <person name="Geml J."/>
            <person name="Haridas S."/>
            <person name="Hughes K."/>
            <person name="Justo A."/>
            <person name="Karasinski D."/>
            <person name="Kautmanova I."/>
            <person name="Kiss B."/>
            <person name="Kocsube S."/>
            <person name="Kotiranta H."/>
            <person name="LaButti K.M."/>
            <person name="Lechner B.E."/>
            <person name="Liimatainen K."/>
            <person name="Lipzen A."/>
            <person name="Lukacs Z."/>
            <person name="Mihaltcheva S."/>
            <person name="Morgado L.N."/>
            <person name="Niskanen T."/>
            <person name="Noordeloos M.E."/>
            <person name="Ohm R.A."/>
            <person name="Ortiz-Santana B."/>
            <person name="Ovrebo C."/>
            <person name="Racz N."/>
            <person name="Riley R."/>
            <person name="Savchenko A."/>
            <person name="Shiryaev A."/>
            <person name="Soop K."/>
            <person name="Spirin V."/>
            <person name="Szebenyi C."/>
            <person name="Tomsovsky M."/>
            <person name="Tulloss R.E."/>
            <person name="Uehling J."/>
            <person name="Grigoriev I.V."/>
            <person name="Vagvolgyi C."/>
            <person name="Papp T."/>
            <person name="Martin F.M."/>
            <person name="Miettinen O."/>
            <person name="Hibbett D.S."/>
            <person name="Nagy L.G."/>
        </authorList>
    </citation>
    <scope>NUCLEOTIDE SEQUENCE [LARGE SCALE GENOMIC DNA]</scope>
    <source>
        <strain evidence="5 6">CBS 121175</strain>
    </source>
</reference>
<dbReference type="InterPro" id="IPR019363">
    <property type="entry name" value="LDAH"/>
</dbReference>
<dbReference type="AlphaFoldDB" id="A0A5C3LF81"/>
<evidence type="ECO:0000313" key="6">
    <source>
        <dbReference type="Proteomes" id="UP000307440"/>
    </source>
</evidence>
<dbReference type="Gene3D" id="3.40.50.1820">
    <property type="entry name" value="alpha/beta hydrolase"/>
    <property type="match status" value="1"/>
</dbReference>
<dbReference type="SUPFAM" id="SSF53474">
    <property type="entry name" value="alpha/beta-Hydrolases"/>
    <property type="match status" value="1"/>
</dbReference>
<keyword evidence="3" id="KW-0551">Lipid droplet</keyword>
<dbReference type="GO" id="GO:0019915">
    <property type="term" value="P:lipid storage"/>
    <property type="evidence" value="ECO:0007669"/>
    <property type="project" value="InterPro"/>
</dbReference>
<evidence type="ECO:0000313" key="5">
    <source>
        <dbReference type="EMBL" id="TFK30823.1"/>
    </source>
</evidence>
<proteinExistence type="inferred from homology"/>
<protein>
    <submittedName>
        <fullName evidence="5">Alpha/beta-hydrolase</fullName>
    </submittedName>
</protein>
<dbReference type="PANTHER" id="PTHR13390">
    <property type="entry name" value="LIPASE"/>
    <property type="match status" value="1"/>
</dbReference>
<dbReference type="OrthoDB" id="448051at2759"/>
<name>A0A5C3LF81_COPMA</name>
<evidence type="ECO:0000256" key="1">
    <source>
        <dbReference type="ARBA" id="ARBA00004502"/>
    </source>
</evidence>
<evidence type="ECO:0000256" key="3">
    <source>
        <dbReference type="ARBA" id="ARBA00022677"/>
    </source>
</evidence>
<dbReference type="GO" id="GO:0016298">
    <property type="term" value="F:lipase activity"/>
    <property type="evidence" value="ECO:0007669"/>
    <property type="project" value="InterPro"/>
</dbReference>
<dbReference type="Proteomes" id="UP000307440">
    <property type="component" value="Unassembled WGS sequence"/>
</dbReference>